<dbReference type="Gene3D" id="3.40.630.30">
    <property type="match status" value="1"/>
</dbReference>
<evidence type="ECO:0000313" key="2">
    <source>
        <dbReference type="EMBL" id="OXA46831.1"/>
    </source>
</evidence>
<name>A0A226DQ79_FOLCA</name>
<evidence type="ECO:0000313" key="3">
    <source>
        <dbReference type="Proteomes" id="UP000198287"/>
    </source>
</evidence>
<dbReference type="EMBL" id="LNIX01000014">
    <property type="protein sequence ID" value="OXA46831.1"/>
    <property type="molecule type" value="Genomic_DNA"/>
</dbReference>
<keyword evidence="3" id="KW-1185">Reference proteome</keyword>
<dbReference type="AlphaFoldDB" id="A0A226DQ79"/>
<evidence type="ECO:0000259" key="1">
    <source>
        <dbReference type="PROSITE" id="PS51186"/>
    </source>
</evidence>
<reference evidence="2 3" key="1">
    <citation type="submission" date="2015-12" db="EMBL/GenBank/DDBJ databases">
        <title>The genome of Folsomia candida.</title>
        <authorList>
            <person name="Faddeeva A."/>
            <person name="Derks M.F."/>
            <person name="Anvar Y."/>
            <person name="Smit S."/>
            <person name="Van Straalen N."/>
            <person name="Roelofs D."/>
        </authorList>
    </citation>
    <scope>NUCLEOTIDE SEQUENCE [LARGE SCALE GENOMIC DNA]</scope>
    <source>
        <strain evidence="2 3">VU population</strain>
        <tissue evidence="2">Whole body</tissue>
    </source>
</reference>
<protein>
    <recommendedName>
        <fullName evidence="1">N-acetyltransferase domain-containing protein</fullName>
    </recommendedName>
</protein>
<dbReference type="PANTHER" id="PTHR20958">
    <property type="entry name" value="GLYCINE N-ACYLTRANSFERASE-LIKE PROTEIN"/>
    <property type="match status" value="1"/>
</dbReference>
<gene>
    <name evidence="2" type="ORF">Fcan01_18416</name>
</gene>
<sequence length="397" mass="44000">MATHEIPPFVQVPSGDGQSDEIKTIITILEKSLPKSCVIYNAVKMAPRFPHHTKIFYMNPKSSCARTEVHSHSWILLTHATEDHGQKVRISSPSSHKYSSLEKAGLVETFASSTAFNWEEPHWFDALDAYVTRIITKFISSTWTYATPKTHLPVARILQKNPSGGVHLAGTAKEVLKSGLFPASAIEAWNTPSLKTHAQLGFKNAGLVLAIIAFNWEEPHWFIALDAYVARIITKVSTEVKRHNIETYPDTLINYPTIQIKPLDVTHGTQFISSTWKCATPKTHLPVARFLQNNVSGGVYLAGSEALPVSGILLHADGLLSMLHTSEAHRGKGFAKFAMKLATKEILKSGLFPASSVDPWNTPSLKTHDQLGFKNAGLVFWIMYELSKEKLAVLNQQ</sequence>
<dbReference type="Proteomes" id="UP000198287">
    <property type="component" value="Unassembled WGS sequence"/>
</dbReference>
<comment type="caution">
    <text evidence="2">The sequence shown here is derived from an EMBL/GenBank/DDBJ whole genome shotgun (WGS) entry which is preliminary data.</text>
</comment>
<feature type="domain" description="N-acetyltransferase" evidence="1">
    <location>
        <begin position="258"/>
        <end position="393"/>
    </location>
</feature>
<dbReference type="GO" id="GO:0016747">
    <property type="term" value="F:acyltransferase activity, transferring groups other than amino-acyl groups"/>
    <property type="evidence" value="ECO:0007669"/>
    <property type="project" value="InterPro"/>
</dbReference>
<proteinExistence type="predicted"/>
<dbReference type="Pfam" id="PF08445">
    <property type="entry name" value="FR47"/>
    <property type="match status" value="1"/>
</dbReference>
<dbReference type="InterPro" id="IPR016181">
    <property type="entry name" value="Acyl_CoA_acyltransferase"/>
</dbReference>
<dbReference type="PROSITE" id="PS51186">
    <property type="entry name" value="GNAT"/>
    <property type="match status" value="1"/>
</dbReference>
<accession>A0A226DQ79</accession>
<dbReference type="InterPro" id="IPR053225">
    <property type="entry name" value="Acyl-CoA_N-acyltransferase"/>
</dbReference>
<dbReference type="InterPro" id="IPR013653">
    <property type="entry name" value="GCN5-like_dom"/>
</dbReference>
<dbReference type="OrthoDB" id="61870at2759"/>
<dbReference type="SUPFAM" id="SSF55729">
    <property type="entry name" value="Acyl-CoA N-acyltransferases (Nat)"/>
    <property type="match status" value="1"/>
</dbReference>
<dbReference type="PANTHER" id="PTHR20958:SF6">
    <property type="entry name" value="GLYCINE N-ACYLTRANSFERASE-LIKE PROTEIN"/>
    <property type="match status" value="1"/>
</dbReference>
<organism evidence="2 3">
    <name type="scientific">Folsomia candida</name>
    <name type="common">Springtail</name>
    <dbReference type="NCBI Taxonomy" id="158441"/>
    <lineage>
        <taxon>Eukaryota</taxon>
        <taxon>Metazoa</taxon>
        <taxon>Ecdysozoa</taxon>
        <taxon>Arthropoda</taxon>
        <taxon>Hexapoda</taxon>
        <taxon>Collembola</taxon>
        <taxon>Entomobryomorpha</taxon>
        <taxon>Isotomoidea</taxon>
        <taxon>Isotomidae</taxon>
        <taxon>Proisotominae</taxon>
        <taxon>Folsomia</taxon>
    </lineage>
</organism>
<dbReference type="InterPro" id="IPR000182">
    <property type="entry name" value="GNAT_dom"/>
</dbReference>